<dbReference type="AlphaFoldDB" id="A0A2H3JIV8"/>
<evidence type="ECO:0000256" key="3">
    <source>
        <dbReference type="SAM" id="MobiDB-lite"/>
    </source>
</evidence>
<dbReference type="InterPro" id="IPR008554">
    <property type="entry name" value="Glutaredoxin-like"/>
</dbReference>
<dbReference type="SUPFAM" id="SSF57756">
    <property type="entry name" value="Retrovirus zinc finger-like domains"/>
    <property type="match status" value="1"/>
</dbReference>
<evidence type="ECO:0000313" key="5">
    <source>
        <dbReference type="EMBL" id="PCH37678.1"/>
    </source>
</evidence>
<accession>A0A2H3JIV8</accession>
<dbReference type="InterPro" id="IPR052115">
    <property type="entry name" value="NEXT_complex_subunit_ZCCHC8"/>
</dbReference>
<evidence type="ECO:0000313" key="6">
    <source>
        <dbReference type="Proteomes" id="UP000218811"/>
    </source>
</evidence>
<feature type="compositionally biased region" description="Pro residues" evidence="3">
    <location>
        <begin position="427"/>
        <end position="440"/>
    </location>
</feature>
<organism evidence="5 6">
    <name type="scientific">Wolfiporia cocos (strain MD-104)</name>
    <name type="common">Brown rot fungus</name>
    <dbReference type="NCBI Taxonomy" id="742152"/>
    <lineage>
        <taxon>Eukaryota</taxon>
        <taxon>Fungi</taxon>
        <taxon>Dikarya</taxon>
        <taxon>Basidiomycota</taxon>
        <taxon>Agaricomycotina</taxon>
        <taxon>Agaricomycetes</taxon>
        <taxon>Polyporales</taxon>
        <taxon>Phaeolaceae</taxon>
        <taxon>Wolfiporia</taxon>
    </lineage>
</organism>
<name>A0A2H3JIV8_WOLCO</name>
<dbReference type="PANTHER" id="PTHR13316">
    <property type="entry name" value="ZINC FINGER, CCHC DOMAIN CONTAINING 8"/>
    <property type="match status" value="1"/>
</dbReference>
<keyword evidence="6" id="KW-1185">Reference proteome</keyword>
<dbReference type="Pfam" id="PF05768">
    <property type="entry name" value="Glrx-like"/>
    <property type="match status" value="1"/>
</dbReference>
<gene>
    <name evidence="5" type="ORF">WOLCODRAFT_95626</name>
</gene>
<dbReference type="Gene3D" id="3.40.30.10">
    <property type="entry name" value="Glutaredoxin"/>
    <property type="match status" value="1"/>
</dbReference>
<dbReference type="OMA" id="ARIWNEQ"/>
<dbReference type="InterPro" id="IPR036875">
    <property type="entry name" value="Znf_CCHC_sf"/>
</dbReference>
<sequence>MASRGVGRMARLTLFSGPNCSLCDIAKAELVKVRQQRSFDLETINIQDAGQERWKRKYVYWIPALHVEGREVAKGRWNAETVNSALDLWEKDPWTKDEPSAGAGKPHSQQQQQQMVPLYVEDLHRNGNTQDEDCGSGYYLYERCGETALGLSQDEDIGHIDERRCFNCGLPGHMISSCPEPRNHALITLSRQLFNFFKGDNASNGNQRVHEVERWRQQRLEWLETFEPGQIRGSLLRDALDLKDGDAGENVEWLRNMCIWGYPKGWYASVDPRERIWNVLSGGDDGDDSSEYAIDDFMFDIVGEDSVERLVLPSKVKPHARDTESNASDSDSESDPELSSASSRSSTPSSRAQPAPQRWAAYPLTYFLWSRLPIYNGLSLPSPQSIRNAPRQSSVYEYPPPPCTTPPPLPSAEAPVARYESQYPVEQYPPPPPPTVPPPLPPMMPPPAMLLPFPAAAPPTHHTALLSIPHSAPI</sequence>
<dbReference type="Pfam" id="PF00098">
    <property type="entry name" value="zf-CCHC"/>
    <property type="match status" value="1"/>
</dbReference>
<evidence type="ECO:0000256" key="1">
    <source>
        <dbReference type="ARBA" id="ARBA00022664"/>
    </source>
</evidence>
<dbReference type="Gene3D" id="4.10.60.10">
    <property type="entry name" value="Zinc finger, CCHC-type"/>
    <property type="match status" value="1"/>
</dbReference>
<dbReference type="Proteomes" id="UP000218811">
    <property type="component" value="Unassembled WGS sequence"/>
</dbReference>
<keyword evidence="2" id="KW-0862">Zinc</keyword>
<keyword evidence="1" id="KW-0507">mRNA processing</keyword>
<dbReference type="InterPro" id="IPR001878">
    <property type="entry name" value="Znf_CCHC"/>
</dbReference>
<feature type="region of interest" description="Disordered" evidence="3">
    <location>
        <begin position="89"/>
        <end position="113"/>
    </location>
</feature>
<keyword evidence="2" id="KW-0479">Metal-binding</keyword>
<dbReference type="GO" id="GO:0006397">
    <property type="term" value="P:mRNA processing"/>
    <property type="evidence" value="ECO:0007669"/>
    <property type="project" value="UniProtKB-KW"/>
</dbReference>
<feature type="compositionally biased region" description="Polar residues" evidence="3">
    <location>
        <begin position="386"/>
        <end position="395"/>
    </location>
</feature>
<feature type="compositionally biased region" description="Basic and acidic residues" evidence="3">
    <location>
        <begin position="89"/>
        <end position="99"/>
    </location>
</feature>
<evidence type="ECO:0000256" key="2">
    <source>
        <dbReference type="PROSITE-ProRule" id="PRU00047"/>
    </source>
</evidence>
<keyword evidence="2" id="KW-0863">Zinc-finger</keyword>
<dbReference type="SUPFAM" id="SSF52833">
    <property type="entry name" value="Thioredoxin-like"/>
    <property type="match status" value="1"/>
</dbReference>
<dbReference type="OrthoDB" id="429967at2759"/>
<feature type="domain" description="CCHC-type" evidence="4">
    <location>
        <begin position="163"/>
        <end position="180"/>
    </location>
</feature>
<protein>
    <recommendedName>
        <fullName evidence="4">CCHC-type domain-containing protein</fullName>
    </recommendedName>
</protein>
<feature type="compositionally biased region" description="Low complexity" evidence="3">
    <location>
        <begin position="337"/>
        <end position="355"/>
    </location>
</feature>
<proteinExistence type="predicted"/>
<dbReference type="PROSITE" id="PS50158">
    <property type="entry name" value="ZF_CCHC"/>
    <property type="match status" value="1"/>
</dbReference>
<dbReference type="GO" id="GO:0003723">
    <property type="term" value="F:RNA binding"/>
    <property type="evidence" value="ECO:0007669"/>
    <property type="project" value="TreeGrafter"/>
</dbReference>
<dbReference type="PANTHER" id="PTHR13316:SF0">
    <property type="entry name" value="ZINC FINGER CCHC DOMAIN-CONTAINING PROTEIN 8"/>
    <property type="match status" value="1"/>
</dbReference>
<dbReference type="GO" id="GO:0008270">
    <property type="term" value="F:zinc ion binding"/>
    <property type="evidence" value="ECO:0007669"/>
    <property type="project" value="UniProtKB-KW"/>
</dbReference>
<feature type="region of interest" description="Disordered" evidence="3">
    <location>
        <begin position="313"/>
        <end position="355"/>
    </location>
</feature>
<dbReference type="EMBL" id="KB467942">
    <property type="protein sequence ID" value="PCH37678.1"/>
    <property type="molecule type" value="Genomic_DNA"/>
</dbReference>
<dbReference type="InterPro" id="IPR036249">
    <property type="entry name" value="Thioredoxin-like_sf"/>
</dbReference>
<evidence type="ECO:0000259" key="4">
    <source>
        <dbReference type="PROSITE" id="PS50158"/>
    </source>
</evidence>
<dbReference type="GO" id="GO:0071013">
    <property type="term" value="C:catalytic step 2 spliceosome"/>
    <property type="evidence" value="ECO:0007669"/>
    <property type="project" value="TreeGrafter"/>
</dbReference>
<reference evidence="5 6" key="1">
    <citation type="journal article" date="2012" name="Science">
        <title>The Paleozoic origin of enzymatic lignin decomposition reconstructed from 31 fungal genomes.</title>
        <authorList>
            <person name="Floudas D."/>
            <person name="Binder M."/>
            <person name="Riley R."/>
            <person name="Barry K."/>
            <person name="Blanchette R.A."/>
            <person name="Henrissat B."/>
            <person name="Martinez A.T."/>
            <person name="Otillar R."/>
            <person name="Spatafora J.W."/>
            <person name="Yadav J.S."/>
            <person name="Aerts A."/>
            <person name="Benoit I."/>
            <person name="Boyd A."/>
            <person name="Carlson A."/>
            <person name="Copeland A."/>
            <person name="Coutinho P.M."/>
            <person name="de Vries R.P."/>
            <person name="Ferreira P."/>
            <person name="Findley K."/>
            <person name="Foster B."/>
            <person name="Gaskell J."/>
            <person name="Glotzer D."/>
            <person name="Gorecki P."/>
            <person name="Heitman J."/>
            <person name="Hesse C."/>
            <person name="Hori C."/>
            <person name="Igarashi K."/>
            <person name="Jurgens J.A."/>
            <person name="Kallen N."/>
            <person name="Kersten P."/>
            <person name="Kohler A."/>
            <person name="Kuees U."/>
            <person name="Kumar T.K.A."/>
            <person name="Kuo A."/>
            <person name="LaButti K."/>
            <person name="Larrondo L.F."/>
            <person name="Lindquist E."/>
            <person name="Ling A."/>
            <person name="Lombard V."/>
            <person name="Lucas S."/>
            <person name="Lundell T."/>
            <person name="Martin R."/>
            <person name="McLaughlin D.J."/>
            <person name="Morgenstern I."/>
            <person name="Morin E."/>
            <person name="Murat C."/>
            <person name="Nagy L.G."/>
            <person name="Nolan M."/>
            <person name="Ohm R.A."/>
            <person name="Patyshakuliyeva A."/>
            <person name="Rokas A."/>
            <person name="Ruiz-Duenas F.J."/>
            <person name="Sabat G."/>
            <person name="Salamov A."/>
            <person name="Samejima M."/>
            <person name="Schmutz J."/>
            <person name="Slot J.C."/>
            <person name="St John F."/>
            <person name="Stenlid J."/>
            <person name="Sun H."/>
            <person name="Sun S."/>
            <person name="Syed K."/>
            <person name="Tsang A."/>
            <person name="Wiebenga A."/>
            <person name="Young D."/>
            <person name="Pisabarro A."/>
            <person name="Eastwood D.C."/>
            <person name="Martin F."/>
            <person name="Cullen D."/>
            <person name="Grigoriev I.V."/>
            <person name="Hibbett D.S."/>
        </authorList>
    </citation>
    <scope>NUCLEOTIDE SEQUENCE [LARGE SCALE GENOMIC DNA]</scope>
    <source>
        <strain evidence="5 6">MD-104</strain>
    </source>
</reference>
<feature type="compositionally biased region" description="Pro residues" evidence="3">
    <location>
        <begin position="398"/>
        <end position="410"/>
    </location>
</feature>
<feature type="region of interest" description="Disordered" evidence="3">
    <location>
        <begin position="386"/>
        <end position="440"/>
    </location>
</feature>
<dbReference type="STRING" id="742152.A0A2H3JIV8"/>
<dbReference type="SMART" id="SM00343">
    <property type="entry name" value="ZnF_C2HC"/>
    <property type="match status" value="1"/>
</dbReference>